<dbReference type="InterPro" id="IPR029052">
    <property type="entry name" value="Metallo-depent_PP-like"/>
</dbReference>
<proteinExistence type="predicted"/>
<dbReference type="Pfam" id="PF00149">
    <property type="entry name" value="Metallophos"/>
    <property type="match status" value="1"/>
</dbReference>
<evidence type="ECO:0000256" key="1">
    <source>
        <dbReference type="ARBA" id="ARBA00022729"/>
    </source>
</evidence>
<keyword evidence="5" id="KW-1185">Reference proteome</keyword>
<keyword evidence="2" id="KW-0378">Hydrolase</keyword>
<dbReference type="InterPro" id="IPR006311">
    <property type="entry name" value="TAT_signal"/>
</dbReference>
<dbReference type="EMBL" id="CP002467">
    <property type="protein sequence ID" value="ADV83031.1"/>
    <property type="molecule type" value="Genomic_DNA"/>
</dbReference>
<feature type="domain" description="Calcineurin-like phosphoesterase" evidence="3">
    <location>
        <begin position="50"/>
        <end position="264"/>
    </location>
</feature>
<dbReference type="KEGG" id="tsa:AciPR4_2229"/>
<dbReference type="HOGENOM" id="CLU_043332_1_0_0"/>
<protein>
    <submittedName>
        <fullName evidence="4">Metallophosphoesterase</fullName>
    </submittedName>
</protein>
<dbReference type="PANTHER" id="PTHR10161">
    <property type="entry name" value="TARTRATE-RESISTANT ACID PHOSPHATASE TYPE 5"/>
    <property type="match status" value="1"/>
</dbReference>
<name>E8UX68_TERSS</name>
<dbReference type="RefSeq" id="WP_013568764.1">
    <property type="nucleotide sequence ID" value="NC_014963.1"/>
</dbReference>
<keyword evidence="1" id="KW-0732">Signal</keyword>
<organism evidence="4 5">
    <name type="scientific">Terriglobus saanensis (strain ATCC BAA-1853 / DSM 23119 / SP1PR4)</name>
    <dbReference type="NCBI Taxonomy" id="401053"/>
    <lineage>
        <taxon>Bacteria</taxon>
        <taxon>Pseudomonadati</taxon>
        <taxon>Acidobacteriota</taxon>
        <taxon>Terriglobia</taxon>
        <taxon>Terriglobales</taxon>
        <taxon>Acidobacteriaceae</taxon>
        <taxon>Terriglobus</taxon>
    </lineage>
</organism>
<accession>E8UX68</accession>
<evidence type="ECO:0000259" key="3">
    <source>
        <dbReference type="Pfam" id="PF00149"/>
    </source>
</evidence>
<dbReference type="InterPro" id="IPR004843">
    <property type="entry name" value="Calcineurin-like_PHP"/>
</dbReference>
<evidence type="ECO:0000313" key="4">
    <source>
        <dbReference type="EMBL" id="ADV83031.1"/>
    </source>
</evidence>
<sequence length="344" mass="38887">MAPDPLAPGTLNRRRFLRQSFAFSAAALTSSSLLALPSRHPAKQDAAHLLMLGDWGRETKDRAQHVVAQGMIDYTQQHALSPEALLMLGDNWYDELPGGVTSPRWQSGFEQMYPQSVFNCPAYAIPGNHDYQRMPESKVTAELAYARQPHTRWTMPSLWYRFGFPNKSPLITFIALDSNVFHENGKPEKNDYNFTLTPEQQAEQLLWLKAELEKPLTTPFWVMMAHHPVFSNGPHGDHKVLIRDWDPLLREHNVHLYLAGHDHDLQHLEFEGHPTSFFLSGGGGADLYNLRGEEAARGPYAQKVHGFSHLEVTSKLMTLRHLNADGSVLHTFTKTPEGKVSIHS</sequence>
<dbReference type="InterPro" id="IPR051558">
    <property type="entry name" value="Metallophosphoesterase_PAP"/>
</dbReference>
<evidence type="ECO:0000313" key="5">
    <source>
        <dbReference type="Proteomes" id="UP000006844"/>
    </source>
</evidence>
<dbReference type="GO" id="GO:0016787">
    <property type="term" value="F:hydrolase activity"/>
    <property type="evidence" value="ECO:0007669"/>
    <property type="project" value="UniProtKB-KW"/>
</dbReference>
<dbReference type="PROSITE" id="PS51318">
    <property type="entry name" value="TAT"/>
    <property type="match status" value="1"/>
</dbReference>
<dbReference type="AlphaFoldDB" id="E8UX68"/>
<dbReference type="SUPFAM" id="SSF56300">
    <property type="entry name" value="Metallo-dependent phosphatases"/>
    <property type="match status" value="1"/>
</dbReference>
<dbReference type="STRING" id="401053.AciPR4_2229"/>
<evidence type="ECO:0000256" key="2">
    <source>
        <dbReference type="ARBA" id="ARBA00022801"/>
    </source>
</evidence>
<dbReference type="OrthoDB" id="9809781at2"/>
<gene>
    <name evidence="4" type="ordered locus">AciPR4_2229</name>
</gene>
<dbReference type="eggNOG" id="COG1409">
    <property type="taxonomic scope" value="Bacteria"/>
</dbReference>
<dbReference type="Proteomes" id="UP000006844">
    <property type="component" value="Chromosome"/>
</dbReference>
<reference evidence="4 5" key="1">
    <citation type="journal article" date="2012" name="Stand. Genomic Sci.">
        <title>Complete genome sequence of Terriglobus saanensis type strain SP1PR4(T), an Acidobacteria from tundra soil.</title>
        <authorList>
            <person name="Rawat S.R."/>
            <person name="Mannisto M.K."/>
            <person name="Starovoytov V."/>
            <person name="Goodwin L."/>
            <person name="Nolan M."/>
            <person name="Hauser L."/>
            <person name="Land M."/>
            <person name="Davenport K.W."/>
            <person name="Woyke T."/>
            <person name="Haggblom M.M."/>
        </authorList>
    </citation>
    <scope>NUCLEOTIDE SEQUENCE</scope>
    <source>
        <strain evidence="5">ATCC BAA-1853 / DSM 23119 / SP1PR4</strain>
    </source>
</reference>
<dbReference type="Gene3D" id="3.60.21.10">
    <property type="match status" value="1"/>
</dbReference>
<dbReference type="PANTHER" id="PTHR10161:SF14">
    <property type="entry name" value="TARTRATE-RESISTANT ACID PHOSPHATASE TYPE 5"/>
    <property type="match status" value="1"/>
</dbReference>